<dbReference type="EMBL" id="BKCP01006684">
    <property type="protein sequence ID" value="GER43616.1"/>
    <property type="molecule type" value="Genomic_DNA"/>
</dbReference>
<keyword evidence="6 9" id="KW-0418">Kinase</keyword>
<dbReference type="OrthoDB" id="419537at2759"/>
<evidence type="ECO:0000313" key="9">
    <source>
        <dbReference type="EMBL" id="GER43616.1"/>
    </source>
</evidence>
<dbReference type="PANTHER" id="PTHR19443:SF16">
    <property type="entry name" value="HEXOKINASE TYPE 1-RELATED"/>
    <property type="match status" value="1"/>
</dbReference>
<evidence type="ECO:0000256" key="2">
    <source>
        <dbReference type="ARBA" id="ARBA00005028"/>
    </source>
</evidence>
<dbReference type="GO" id="GO:0005524">
    <property type="term" value="F:ATP binding"/>
    <property type="evidence" value="ECO:0007669"/>
    <property type="project" value="UniProtKB-UniRule"/>
</dbReference>
<keyword evidence="7" id="KW-0472">Membrane</keyword>
<evidence type="ECO:0000256" key="3">
    <source>
        <dbReference type="ARBA" id="ARBA00023152"/>
    </source>
</evidence>
<keyword evidence="10" id="KW-1185">Reference proteome</keyword>
<comment type="pathway">
    <text evidence="2">Carbohydrate metabolism; hexose metabolism.</text>
</comment>
<dbReference type="EC" id="2.7.1.-" evidence="6"/>
<dbReference type="Proteomes" id="UP000325081">
    <property type="component" value="Unassembled WGS sequence"/>
</dbReference>
<comment type="pathway">
    <text evidence="1">Carbohydrate degradation; glycolysis; D-glyceraldehyde 3-phosphate and glycerone phosphate from D-glucose: step 1/4.</text>
</comment>
<feature type="non-terminal residue" evidence="9">
    <location>
        <position position="1"/>
    </location>
</feature>
<dbReference type="GO" id="GO:0001678">
    <property type="term" value="P:intracellular glucose homeostasis"/>
    <property type="evidence" value="ECO:0007669"/>
    <property type="project" value="InterPro"/>
</dbReference>
<dbReference type="InterPro" id="IPR022672">
    <property type="entry name" value="Hexokinase_N"/>
</dbReference>
<comment type="catalytic activity">
    <reaction evidence="5">
        <text>D-fructose + ATP = D-fructose 6-phosphate + ADP + H(+)</text>
        <dbReference type="Rhea" id="RHEA:16125"/>
        <dbReference type="ChEBI" id="CHEBI:15378"/>
        <dbReference type="ChEBI" id="CHEBI:30616"/>
        <dbReference type="ChEBI" id="CHEBI:37721"/>
        <dbReference type="ChEBI" id="CHEBI:61527"/>
        <dbReference type="ChEBI" id="CHEBI:456216"/>
        <dbReference type="EC" id="2.7.1.1"/>
    </reaction>
    <physiologicalReaction direction="left-to-right" evidence="5">
        <dbReference type="Rhea" id="RHEA:16126"/>
    </physiologicalReaction>
</comment>
<comment type="catalytic activity">
    <reaction evidence="4">
        <text>a D-hexose + ATP = a D-hexose 6-phosphate + ADP + H(+)</text>
        <dbReference type="Rhea" id="RHEA:22740"/>
        <dbReference type="ChEBI" id="CHEBI:4194"/>
        <dbReference type="ChEBI" id="CHEBI:15378"/>
        <dbReference type="ChEBI" id="CHEBI:30616"/>
        <dbReference type="ChEBI" id="CHEBI:229467"/>
        <dbReference type="ChEBI" id="CHEBI:456216"/>
        <dbReference type="EC" id="2.7.1.1"/>
    </reaction>
    <physiologicalReaction direction="left-to-right" evidence="4">
        <dbReference type="Rhea" id="RHEA:22741"/>
    </physiologicalReaction>
</comment>
<evidence type="ECO:0000259" key="8">
    <source>
        <dbReference type="Pfam" id="PF00349"/>
    </source>
</evidence>
<dbReference type="GO" id="GO:0006006">
    <property type="term" value="P:glucose metabolic process"/>
    <property type="evidence" value="ECO:0007669"/>
    <property type="project" value="TreeGrafter"/>
</dbReference>
<reference evidence="10" key="1">
    <citation type="journal article" date="2019" name="Curr. Biol.">
        <title>Genome Sequence of Striga asiatica Provides Insight into the Evolution of Plant Parasitism.</title>
        <authorList>
            <person name="Yoshida S."/>
            <person name="Kim S."/>
            <person name="Wafula E.K."/>
            <person name="Tanskanen J."/>
            <person name="Kim Y.M."/>
            <person name="Honaas L."/>
            <person name="Yang Z."/>
            <person name="Spallek T."/>
            <person name="Conn C.E."/>
            <person name="Ichihashi Y."/>
            <person name="Cheong K."/>
            <person name="Cui S."/>
            <person name="Der J.P."/>
            <person name="Gundlach H."/>
            <person name="Jiao Y."/>
            <person name="Hori C."/>
            <person name="Ishida J.K."/>
            <person name="Kasahara H."/>
            <person name="Kiba T."/>
            <person name="Kim M.S."/>
            <person name="Koo N."/>
            <person name="Laohavisit A."/>
            <person name="Lee Y.H."/>
            <person name="Lumba S."/>
            <person name="McCourt P."/>
            <person name="Mortimer J.C."/>
            <person name="Mutuku J.M."/>
            <person name="Nomura T."/>
            <person name="Sasaki-Sekimoto Y."/>
            <person name="Seto Y."/>
            <person name="Wang Y."/>
            <person name="Wakatake T."/>
            <person name="Sakakibara H."/>
            <person name="Demura T."/>
            <person name="Yamaguchi S."/>
            <person name="Yoneyama K."/>
            <person name="Manabe R.I."/>
            <person name="Nelson D.C."/>
            <person name="Schulman A.H."/>
            <person name="Timko M.P."/>
            <person name="dePamphilis C.W."/>
            <person name="Choi D."/>
            <person name="Shirasu K."/>
        </authorList>
    </citation>
    <scope>NUCLEOTIDE SEQUENCE [LARGE SCALE GENOMIC DNA]</scope>
    <source>
        <strain evidence="10">cv. UVA1</strain>
    </source>
</reference>
<dbReference type="PROSITE" id="PS51748">
    <property type="entry name" value="HEXOKINASE_2"/>
    <property type="match status" value="1"/>
</dbReference>
<dbReference type="GO" id="GO:0005536">
    <property type="term" value="F:D-glucose binding"/>
    <property type="evidence" value="ECO:0007669"/>
    <property type="project" value="InterPro"/>
</dbReference>
<feature type="transmembrane region" description="Helical" evidence="7">
    <location>
        <begin position="123"/>
        <end position="144"/>
    </location>
</feature>
<dbReference type="PANTHER" id="PTHR19443">
    <property type="entry name" value="HEXOKINASE"/>
    <property type="match status" value="1"/>
</dbReference>
<dbReference type="InterPro" id="IPR001312">
    <property type="entry name" value="Hexokinase"/>
</dbReference>
<evidence type="ECO:0000256" key="6">
    <source>
        <dbReference type="RuleBase" id="RU362007"/>
    </source>
</evidence>
<keyword evidence="6" id="KW-0547">Nucleotide-binding</keyword>
<dbReference type="GO" id="GO:0005739">
    <property type="term" value="C:mitochondrion"/>
    <property type="evidence" value="ECO:0007669"/>
    <property type="project" value="TreeGrafter"/>
</dbReference>
<dbReference type="GO" id="GO:0006096">
    <property type="term" value="P:glycolytic process"/>
    <property type="evidence" value="ECO:0007669"/>
    <property type="project" value="UniProtKB-KW"/>
</dbReference>
<evidence type="ECO:0000256" key="4">
    <source>
        <dbReference type="ARBA" id="ARBA00044613"/>
    </source>
</evidence>
<organism evidence="9 10">
    <name type="scientific">Striga asiatica</name>
    <name type="common">Asiatic witchweed</name>
    <name type="synonym">Buchnera asiatica</name>
    <dbReference type="NCBI Taxonomy" id="4170"/>
    <lineage>
        <taxon>Eukaryota</taxon>
        <taxon>Viridiplantae</taxon>
        <taxon>Streptophyta</taxon>
        <taxon>Embryophyta</taxon>
        <taxon>Tracheophyta</taxon>
        <taxon>Spermatophyta</taxon>
        <taxon>Magnoliopsida</taxon>
        <taxon>eudicotyledons</taxon>
        <taxon>Gunneridae</taxon>
        <taxon>Pentapetalae</taxon>
        <taxon>asterids</taxon>
        <taxon>lamiids</taxon>
        <taxon>Lamiales</taxon>
        <taxon>Orobanchaceae</taxon>
        <taxon>Buchnereae</taxon>
        <taxon>Striga</taxon>
    </lineage>
</organism>
<dbReference type="SUPFAM" id="SSF53067">
    <property type="entry name" value="Actin-like ATPase domain"/>
    <property type="match status" value="1"/>
</dbReference>
<dbReference type="GO" id="GO:0004340">
    <property type="term" value="F:glucokinase activity"/>
    <property type="evidence" value="ECO:0007669"/>
    <property type="project" value="TreeGrafter"/>
</dbReference>
<evidence type="ECO:0000256" key="7">
    <source>
        <dbReference type="SAM" id="Phobius"/>
    </source>
</evidence>
<dbReference type="InterPro" id="IPR043129">
    <property type="entry name" value="ATPase_NBD"/>
</dbReference>
<proteinExistence type="inferred from homology"/>
<comment type="caution">
    <text evidence="9">The sequence shown here is derived from an EMBL/GenBank/DDBJ whole genome shotgun (WGS) entry which is preliminary data.</text>
</comment>
<dbReference type="GO" id="GO:0008865">
    <property type="term" value="F:fructokinase activity"/>
    <property type="evidence" value="ECO:0007669"/>
    <property type="project" value="TreeGrafter"/>
</dbReference>
<keyword evidence="7" id="KW-1133">Transmembrane helix</keyword>
<evidence type="ECO:0000313" key="10">
    <source>
        <dbReference type="Proteomes" id="UP000325081"/>
    </source>
</evidence>
<keyword evidence="3 6" id="KW-0324">Glycolysis</keyword>
<dbReference type="PRINTS" id="PR00475">
    <property type="entry name" value="HEXOKINASE"/>
</dbReference>
<dbReference type="AlphaFoldDB" id="A0A5A7QF82"/>
<evidence type="ECO:0000256" key="5">
    <source>
        <dbReference type="ARBA" id="ARBA00047905"/>
    </source>
</evidence>
<feature type="transmembrane region" description="Helical" evidence="7">
    <location>
        <begin position="30"/>
        <end position="48"/>
    </location>
</feature>
<accession>A0A5A7QF82</accession>
<keyword evidence="6" id="KW-0808">Transferase</keyword>
<feature type="non-terminal residue" evidence="9">
    <location>
        <position position="203"/>
    </location>
</feature>
<feature type="domain" description="Hexokinase N-terminal" evidence="8">
    <location>
        <begin position="75"/>
        <end position="194"/>
    </location>
</feature>
<protein>
    <recommendedName>
        <fullName evidence="6">Phosphotransferase</fullName>
        <ecNumber evidence="6">2.7.1.-</ecNumber>
    </recommendedName>
</protein>
<comment type="similarity">
    <text evidence="6">Belongs to the hexokinase family.</text>
</comment>
<dbReference type="GO" id="GO:0005829">
    <property type="term" value="C:cytosol"/>
    <property type="evidence" value="ECO:0007669"/>
    <property type="project" value="TreeGrafter"/>
</dbReference>
<name>A0A5A7QF82_STRAF</name>
<gene>
    <name evidence="9" type="ORF">STAS_20478</name>
</gene>
<dbReference type="Pfam" id="PF00349">
    <property type="entry name" value="Hexokinase_1"/>
    <property type="match status" value="1"/>
</dbReference>
<keyword evidence="6" id="KW-0067">ATP-binding</keyword>
<dbReference type="Gene3D" id="3.30.420.40">
    <property type="match status" value="1"/>
</dbReference>
<keyword evidence="7" id="KW-0812">Transmembrane</keyword>
<sequence length="203" mass="22929">YIGAPVFISAVLENLAIEICALNIGAIEQIFFELFVVLCFWGFSNLAIVSEYFDFSCFVLDLVYLCVCTWMKKLLFYALDLGGTNFRVMWVQLRGKGSKTKQESKEVSIPPHLMVGSSHFSDAIMGLWLMNCFFIVAALQNLFLRKKKVKSFMIFISPGLAKGALPFSFSVRQLSLESGTLIKWLNGFLIEDAAHLQKLKELN</sequence>
<evidence type="ECO:0000256" key="1">
    <source>
        <dbReference type="ARBA" id="ARBA00004888"/>
    </source>
</evidence>